<keyword evidence="2" id="KW-1185">Reference proteome</keyword>
<feature type="region of interest" description="Disordered" evidence="1">
    <location>
        <begin position="36"/>
        <end position="74"/>
    </location>
</feature>
<accession>A0A1S3D3S8</accession>
<feature type="compositionally biased region" description="Basic residues" evidence="1">
    <location>
        <begin position="147"/>
        <end position="157"/>
    </location>
</feature>
<sequence length="353" mass="38808">MCPEKIKHLLQRLLDSIPCTSTEACLSASPEMLECDQGDTSSESIGIQEARPSASPETPKCDRSDTSAEPIEAEAQPRTCEPACRTCKERCSNPPNLKYYKHITSRPCKSNANKLPLPHVGLLRDTLAKASLVSKNGNSRNGTRKTTGAKRKAKPSNRKYSNGNTVGPDLTTGQSNRKPKRPTKSTVSHDLTSESEAKTICKPSNRKSKQSKGSSVSHDLTSESEAKTICKPSNRKSKHSTKKSVSHDLTSESEAKTICKPSNRKPEHSKGCSVSHDLTSESQARSICRTVKVYLQKYRRLSSKSDCSGCRDALLAKLESAVYSTSKSWRDGMFKYFRNCTRKDREKATSTSG</sequence>
<proteinExistence type="predicted"/>
<organism evidence="2 3">
    <name type="scientific">Diaphorina citri</name>
    <name type="common">Asian citrus psyllid</name>
    <dbReference type="NCBI Taxonomy" id="121845"/>
    <lineage>
        <taxon>Eukaryota</taxon>
        <taxon>Metazoa</taxon>
        <taxon>Ecdysozoa</taxon>
        <taxon>Arthropoda</taxon>
        <taxon>Hexapoda</taxon>
        <taxon>Insecta</taxon>
        <taxon>Pterygota</taxon>
        <taxon>Neoptera</taxon>
        <taxon>Paraneoptera</taxon>
        <taxon>Hemiptera</taxon>
        <taxon>Sternorrhyncha</taxon>
        <taxon>Psylloidea</taxon>
        <taxon>Psyllidae</taxon>
        <taxon>Diaphorininae</taxon>
        <taxon>Diaphorina</taxon>
    </lineage>
</organism>
<name>A0A1S3D3S8_DIACI</name>
<evidence type="ECO:0000313" key="2">
    <source>
        <dbReference type="Proteomes" id="UP000079169"/>
    </source>
</evidence>
<dbReference type="GeneID" id="103510858"/>
<dbReference type="AlphaFoldDB" id="A0A1S3D3S8"/>
<evidence type="ECO:0000313" key="4">
    <source>
        <dbReference type="RefSeq" id="XP_026680616.1"/>
    </source>
</evidence>
<dbReference type="RefSeq" id="XP_008473779.1">
    <property type="nucleotide sequence ID" value="XM_008475557.2"/>
</dbReference>
<dbReference type="PaxDb" id="121845-A0A1S3D3S8"/>
<feature type="compositionally biased region" description="Polar residues" evidence="1">
    <location>
        <begin position="158"/>
        <end position="176"/>
    </location>
</feature>
<feature type="region of interest" description="Disordered" evidence="1">
    <location>
        <begin position="131"/>
        <end position="276"/>
    </location>
</feature>
<reference evidence="3 4" key="1">
    <citation type="submission" date="2025-04" db="UniProtKB">
        <authorList>
            <consortium name="RefSeq"/>
        </authorList>
    </citation>
    <scope>IDENTIFICATION</scope>
</reference>
<gene>
    <name evidence="3 4" type="primary">LOC103510858</name>
</gene>
<protein>
    <submittedName>
        <fullName evidence="3">Uncharacterized protein LOC103510858 isoform X1</fullName>
    </submittedName>
    <submittedName>
        <fullName evidence="4">Uncharacterized protein LOC103510858 isoform X2</fullName>
    </submittedName>
</protein>
<dbReference type="RefSeq" id="XP_026680616.1">
    <property type="nucleotide sequence ID" value="XM_026824815.1"/>
</dbReference>
<dbReference type="KEGG" id="dci:103510858"/>
<evidence type="ECO:0000256" key="1">
    <source>
        <dbReference type="SAM" id="MobiDB-lite"/>
    </source>
</evidence>
<feature type="compositionally biased region" description="Basic and acidic residues" evidence="1">
    <location>
        <begin position="245"/>
        <end position="257"/>
    </location>
</feature>
<evidence type="ECO:0000313" key="3">
    <source>
        <dbReference type="RefSeq" id="XP_008473779.1"/>
    </source>
</evidence>
<dbReference type="Proteomes" id="UP000079169">
    <property type="component" value="Unplaced"/>
</dbReference>
<feature type="compositionally biased region" description="Basic residues" evidence="1">
    <location>
        <begin position="233"/>
        <end position="244"/>
    </location>
</feature>